<feature type="transmembrane region" description="Helical" evidence="6">
    <location>
        <begin position="476"/>
        <end position="496"/>
    </location>
</feature>
<reference evidence="7" key="2">
    <citation type="submission" date="2025-08" db="UniProtKB">
        <authorList>
            <consortium name="Ensembl"/>
        </authorList>
    </citation>
    <scope>IDENTIFICATION</scope>
</reference>
<reference evidence="7" key="3">
    <citation type="submission" date="2025-09" db="UniProtKB">
        <authorList>
            <consortium name="Ensembl"/>
        </authorList>
    </citation>
    <scope>IDENTIFICATION</scope>
</reference>
<evidence type="ECO:0000313" key="8">
    <source>
        <dbReference type="Proteomes" id="UP000007875"/>
    </source>
</evidence>
<protein>
    <recommendedName>
        <fullName evidence="9">Amino acid permease/ SLC12A domain-containing protein</fullName>
    </recommendedName>
</protein>
<dbReference type="GO" id="GO:0015179">
    <property type="term" value="F:L-amino acid transmembrane transporter activity"/>
    <property type="evidence" value="ECO:0007669"/>
    <property type="project" value="TreeGrafter"/>
</dbReference>
<dbReference type="Proteomes" id="UP000007875">
    <property type="component" value="Unassembled WGS sequence"/>
</dbReference>
<organism evidence="7 8">
    <name type="scientific">Ciona savignyi</name>
    <name type="common">Pacific transparent sea squirt</name>
    <dbReference type="NCBI Taxonomy" id="51511"/>
    <lineage>
        <taxon>Eukaryota</taxon>
        <taxon>Metazoa</taxon>
        <taxon>Chordata</taxon>
        <taxon>Tunicata</taxon>
        <taxon>Ascidiacea</taxon>
        <taxon>Phlebobranchia</taxon>
        <taxon>Cionidae</taxon>
        <taxon>Ciona</taxon>
    </lineage>
</organism>
<evidence type="ECO:0000256" key="3">
    <source>
        <dbReference type="ARBA" id="ARBA00022692"/>
    </source>
</evidence>
<dbReference type="FunFam" id="1.20.1740.10:FF:000056">
    <property type="entry name" value="Y+L amino acid transporter 2"/>
    <property type="match status" value="1"/>
</dbReference>
<keyword evidence="8" id="KW-1185">Reference proteome</keyword>
<evidence type="ECO:0000313" key="7">
    <source>
        <dbReference type="Ensembl" id="ENSCSAVP00000007456.1"/>
    </source>
</evidence>
<feature type="transmembrane region" description="Helical" evidence="6">
    <location>
        <begin position="41"/>
        <end position="63"/>
    </location>
</feature>
<dbReference type="PANTHER" id="PTHR11785">
    <property type="entry name" value="AMINO ACID TRANSPORTER"/>
    <property type="match status" value="1"/>
</dbReference>
<feature type="transmembrane region" description="Helical" evidence="6">
    <location>
        <begin position="282"/>
        <end position="304"/>
    </location>
</feature>
<dbReference type="InterPro" id="IPR002293">
    <property type="entry name" value="AA/rel_permease1"/>
</dbReference>
<dbReference type="InParanoid" id="H2YQ48"/>
<comment type="subcellular location">
    <subcellularLocation>
        <location evidence="1">Membrane</location>
        <topology evidence="1">Multi-pass membrane protein</topology>
    </subcellularLocation>
</comment>
<evidence type="ECO:0000256" key="1">
    <source>
        <dbReference type="ARBA" id="ARBA00004141"/>
    </source>
</evidence>
<proteinExistence type="inferred from homology"/>
<feature type="transmembrane region" description="Helical" evidence="6">
    <location>
        <begin position="401"/>
        <end position="423"/>
    </location>
</feature>
<dbReference type="eggNOG" id="KOG1287">
    <property type="taxonomic scope" value="Eukaryota"/>
</dbReference>
<keyword evidence="5 6" id="KW-0472">Membrane</keyword>
<dbReference type="GO" id="GO:0016020">
    <property type="term" value="C:membrane"/>
    <property type="evidence" value="ECO:0007669"/>
    <property type="project" value="UniProtKB-SubCell"/>
</dbReference>
<accession>H2YQ48</accession>
<keyword evidence="4 6" id="KW-1133">Transmembrane helix</keyword>
<feature type="transmembrane region" description="Helical" evidence="6">
    <location>
        <begin position="376"/>
        <end position="395"/>
    </location>
</feature>
<name>H2YQ48_CIOSA</name>
<evidence type="ECO:0000256" key="6">
    <source>
        <dbReference type="SAM" id="Phobius"/>
    </source>
</evidence>
<feature type="transmembrane region" description="Helical" evidence="6">
    <location>
        <begin position="12"/>
        <end position="35"/>
    </location>
</feature>
<sequence length="551" mass="61117">SKIILKQRITLVNACALIVGTIIGSGIFISPVGVFREVNSVGLSLIVWTIGGFFSTIGALCYAELGTTIVKSGGDYAYIREFYGPLPAFLRLWIALLIIRPTSQAAIALTFSSYLVQPFFPNCTELMPESSIRLFAALSLSKSIFNATQNSNINLTSPLGLIKTKIALQYLFDCLIFNTLKLIPVILSLVNCMSVRWATRVQDVFTAAKLLALAIIIIIGVVKIGQGHYQYLEPAAAFKGTTSDIGRIVIAFYNSLYAYGGWNYLNFVTEEMKDPYKNLPRAIMISLPLVSFIYVTANIAYFTVLSPTEFGISNAVAVLFGDKVLGVMSWIIPVFVSLSCFGSVNGSIFTSSRLFFVGAREGQLPNILAMIHTKHFTPVPAIMFNCILSLLYLVSGDIWSLITYFSFFNWLCVGMAILGLLHWRYKYPDMERPVKICLNARDFVSNKSVKSNKNVFSALKQFTQVCHLFYLHQMHISLPITFFIAAAFLVVMAVYAAPKECLIGACIVLTGIPVYLIGVRYQHKQPKWLDNGMVKGTTILQTLMEVVFQEA</sequence>
<evidence type="ECO:0000256" key="4">
    <source>
        <dbReference type="ARBA" id="ARBA00022989"/>
    </source>
</evidence>
<dbReference type="Pfam" id="PF13520">
    <property type="entry name" value="AA_permease_2"/>
    <property type="match status" value="1"/>
</dbReference>
<evidence type="ECO:0000256" key="5">
    <source>
        <dbReference type="ARBA" id="ARBA00023136"/>
    </source>
</evidence>
<comment type="similarity">
    <text evidence="2">Belongs to the amino acid-polyamine-organocation (APC) superfamily. L-type amino acid transporter (LAT) (TC 2.A.3.8) family.</text>
</comment>
<dbReference type="AlphaFoldDB" id="H2YQ48"/>
<evidence type="ECO:0000256" key="2">
    <source>
        <dbReference type="ARBA" id="ARBA00007040"/>
    </source>
</evidence>
<dbReference type="FunFam" id="1.20.1740.10:FF:000095">
    <property type="entry name" value="B(0,+)-type amino acid transporter 1-like"/>
    <property type="match status" value="1"/>
</dbReference>
<dbReference type="PANTHER" id="PTHR11785:SF315">
    <property type="entry name" value="LARGE NEUTRAL AMINO ACIDS TRANSPORTER SMALL SUBUNIT 1"/>
    <property type="match status" value="1"/>
</dbReference>
<dbReference type="InterPro" id="IPR050598">
    <property type="entry name" value="AminoAcid_Transporter"/>
</dbReference>
<reference evidence="8" key="1">
    <citation type="submission" date="2003-08" db="EMBL/GenBank/DDBJ databases">
        <authorList>
            <person name="Birren B."/>
            <person name="Nusbaum C."/>
            <person name="Abebe A."/>
            <person name="Abouelleil A."/>
            <person name="Adekoya E."/>
            <person name="Ait-zahra M."/>
            <person name="Allen N."/>
            <person name="Allen T."/>
            <person name="An P."/>
            <person name="Anderson M."/>
            <person name="Anderson S."/>
            <person name="Arachchi H."/>
            <person name="Armbruster J."/>
            <person name="Bachantsang P."/>
            <person name="Baldwin J."/>
            <person name="Barry A."/>
            <person name="Bayul T."/>
            <person name="Blitshsteyn B."/>
            <person name="Bloom T."/>
            <person name="Blye J."/>
            <person name="Boguslavskiy L."/>
            <person name="Borowsky M."/>
            <person name="Boukhgalter B."/>
            <person name="Brunache A."/>
            <person name="Butler J."/>
            <person name="Calixte N."/>
            <person name="Calvo S."/>
            <person name="Camarata J."/>
            <person name="Campo K."/>
            <person name="Chang J."/>
            <person name="Cheshatsang Y."/>
            <person name="Citroen M."/>
            <person name="Collymore A."/>
            <person name="Considine T."/>
            <person name="Cook A."/>
            <person name="Cooke P."/>
            <person name="Corum B."/>
            <person name="Cuomo C."/>
            <person name="David R."/>
            <person name="Dawoe T."/>
            <person name="Degray S."/>
            <person name="Dodge S."/>
            <person name="Dooley K."/>
            <person name="Dorje P."/>
            <person name="Dorjee K."/>
            <person name="Dorris L."/>
            <person name="Duffey N."/>
            <person name="Dupes A."/>
            <person name="Elkins T."/>
            <person name="Engels R."/>
            <person name="Erickson J."/>
            <person name="Farina A."/>
            <person name="Faro S."/>
            <person name="Ferreira P."/>
            <person name="Fischer H."/>
            <person name="Fitzgerald M."/>
            <person name="Foley K."/>
            <person name="Gage D."/>
            <person name="Galagan J."/>
            <person name="Gearin G."/>
            <person name="Gnerre S."/>
            <person name="Gnirke A."/>
            <person name="Goyette A."/>
            <person name="Graham J."/>
            <person name="Grandbois E."/>
            <person name="Gyaltsen K."/>
            <person name="Hafez N."/>
            <person name="Hagopian D."/>
            <person name="Hagos B."/>
            <person name="Hall J."/>
            <person name="Hatcher B."/>
            <person name="Heller A."/>
            <person name="Higgins H."/>
            <person name="Honan T."/>
            <person name="Horn A."/>
            <person name="Houde N."/>
            <person name="Hughes L."/>
            <person name="Hulme W."/>
            <person name="Husby E."/>
            <person name="Iliev I."/>
            <person name="Jaffe D."/>
            <person name="Jones C."/>
            <person name="Kamal M."/>
            <person name="Kamat A."/>
            <person name="Kamvysselis M."/>
            <person name="Karlsson E."/>
            <person name="Kells C."/>
            <person name="Kieu A."/>
            <person name="Kisner P."/>
            <person name="Kodira C."/>
            <person name="Kulbokas E."/>
            <person name="Labutti K."/>
            <person name="Lama D."/>
            <person name="Landers T."/>
            <person name="Leger J."/>
            <person name="Levine S."/>
            <person name="Lewis D."/>
            <person name="Lewis T."/>
            <person name="Lindblad-toh K."/>
            <person name="Liu X."/>
            <person name="Lokyitsang T."/>
            <person name="Lokyitsang Y."/>
            <person name="Lucien O."/>
            <person name="Lui A."/>
            <person name="Ma L.J."/>
            <person name="Mabbitt R."/>
            <person name="Macdonald J."/>
            <person name="Maclean C."/>
            <person name="Major J."/>
            <person name="Manning J."/>
            <person name="Marabella R."/>
            <person name="Maru K."/>
            <person name="Matthews C."/>
            <person name="Mauceli E."/>
            <person name="Mccarthy M."/>
            <person name="Mcdonough S."/>
            <person name="Mcghee T."/>
            <person name="Meldrim J."/>
            <person name="Meneus L."/>
            <person name="Mesirov J."/>
            <person name="Mihalev A."/>
            <person name="Mihova T."/>
            <person name="Mikkelsen T."/>
            <person name="Mlenga V."/>
            <person name="Moru K."/>
            <person name="Mozes J."/>
            <person name="Mulrain L."/>
            <person name="Munson G."/>
            <person name="Naylor J."/>
            <person name="Newes C."/>
            <person name="Nguyen C."/>
            <person name="Nguyen N."/>
            <person name="Nguyen T."/>
            <person name="Nicol R."/>
            <person name="Nielsen C."/>
            <person name="Nizzari M."/>
            <person name="Norbu C."/>
            <person name="Norbu N."/>
            <person name="O'donnell P."/>
            <person name="Okoawo O."/>
            <person name="O'leary S."/>
            <person name="Omotosho B."/>
            <person name="O'neill K."/>
            <person name="Osman S."/>
            <person name="Parker S."/>
            <person name="Perrin D."/>
            <person name="Phunkhang P."/>
            <person name="Piqani B."/>
            <person name="Purcell S."/>
            <person name="Rachupka T."/>
            <person name="Ramasamy U."/>
            <person name="Rameau R."/>
            <person name="Ray V."/>
            <person name="Raymond C."/>
            <person name="Retta R."/>
            <person name="Richardson S."/>
            <person name="Rise C."/>
            <person name="Rodriguez J."/>
            <person name="Rogers J."/>
            <person name="Rogov P."/>
            <person name="Rutman M."/>
            <person name="Schupbach R."/>
            <person name="Seaman C."/>
            <person name="Settipalli S."/>
            <person name="Sharpe T."/>
            <person name="Sheridan J."/>
            <person name="Sherpa N."/>
            <person name="Shi J."/>
            <person name="Smirnov S."/>
            <person name="Smith C."/>
            <person name="Sougnez C."/>
            <person name="Spencer B."/>
            <person name="Stalker J."/>
            <person name="Stange-thomann N."/>
            <person name="Stavropoulos S."/>
            <person name="Stetson K."/>
            <person name="Stone C."/>
            <person name="Stone S."/>
            <person name="Stubbs M."/>
            <person name="Talamas J."/>
            <person name="Tchuinga P."/>
            <person name="Tenzing P."/>
            <person name="Tesfaye S."/>
            <person name="Theodore J."/>
            <person name="Thoulutsang Y."/>
            <person name="Topham K."/>
            <person name="Towey S."/>
            <person name="Tsamla T."/>
            <person name="Tsomo N."/>
            <person name="Vallee D."/>
            <person name="Vassiliev H."/>
            <person name="Venkataraman V."/>
            <person name="Vinson J."/>
            <person name="Vo A."/>
            <person name="Wade C."/>
            <person name="Wang S."/>
            <person name="Wangchuk T."/>
            <person name="Wangdi T."/>
            <person name="Whittaker C."/>
            <person name="Wilkinson J."/>
            <person name="Wu Y."/>
            <person name="Wyman D."/>
            <person name="Yadav S."/>
            <person name="Yang S."/>
            <person name="Yang X."/>
            <person name="Yeager S."/>
            <person name="Yee E."/>
            <person name="Young G."/>
            <person name="Zainoun J."/>
            <person name="Zembeck L."/>
            <person name="Zimmer A."/>
            <person name="Zody M."/>
            <person name="Lander E."/>
        </authorList>
    </citation>
    <scope>NUCLEOTIDE SEQUENCE [LARGE SCALE GENOMIC DNA]</scope>
</reference>
<keyword evidence="3 6" id="KW-0812">Transmembrane</keyword>
<feature type="transmembrane region" description="Helical" evidence="6">
    <location>
        <begin position="502"/>
        <end position="519"/>
    </location>
</feature>
<feature type="transmembrane region" description="Helical" evidence="6">
    <location>
        <begin position="170"/>
        <end position="198"/>
    </location>
</feature>
<dbReference type="Gene3D" id="1.20.1740.10">
    <property type="entry name" value="Amino acid/polyamine transporter I"/>
    <property type="match status" value="1"/>
</dbReference>
<evidence type="ECO:0008006" key="9">
    <source>
        <dbReference type="Google" id="ProtNLM"/>
    </source>
</evidence>
<dbReference type="STRING" id="51511.ENSCSAVP00000007456"/>
<dbReference type="Ensembl" id="ENSCSAVT00000007553.1">
    <property type="protein sequence ID" value="ENSCSAVP00000007456.1"/>
    <property type="gene ID" value="ENSCSAVG00000004455.1"/>
</dbReference>
<dbReference type="GO" id="GO:0015175">
    <property type="term" value="F:neutral L-amino acid transmembrane transporter activity"/>
    <property type="evidence" value="ECO:0007669"/>
    <property type="project" value="TreeGrafter"/>
</dbReference>
<feature type="transmembrane region" description="Helical" evidence="6">
    <location>
        <begin position="324"/>
        <end position="344"/>
    </location>
</feature>
<feature type="transmembrane region" description="Helical" evidence="6">
    <location>
        <begin position="204"/>
        <end position="222"/>
    </location>
</feature>
<dbReference type="GeneTree" id="ENSGT00940000155581"/>